<dbReference type="Proteomes" id="UP000054248">
    <property type="component" value="Unassembled WGS sequence"/>
</dbReference>
<evidence type="ECO:0000313" key="2">
    <source>
        <dbReference type="EMBL" id="KIO32156.1"/>
    </source>
</evidence>
<keyword evidence="3" id="KW-1185">Reference proteome</keyword>
<dbReference type="AlphaFoldDB" id="A0A0C3QSW4"/>
<feature type="region of interest" description="Disordered" evidence="1">
    <location>
        <begin position="147"/>
        <end position="169"/>
    </location>
</feature>
<proteinExistence type="predicted"/>
<dbReference type="EMBL" id="KN822957">
    <property type="protein sequence ID" value="KIO32156.1"/>
    <property type="molecule type" value="Genomic_DNA"/>
</dbReference>
<gene>
    <name evidence="2" type="ORF">M407DRAFT_4697</name>
</gene>
<reference evidence="2 3" key="1">
    <citation type="submission" date="2014-04" db="EMBL/GenBank/DDBJ databases">
        <authorList>
            <consortium name="DOE Joint Genome Institute"/>
            <person name="Kuo A."/>
            <person name="Girlanda M."/>
            <person name="Perotto S."/>
            <person name="Kohler A."/>
            <person name="Nagy L.G."/>
            <person name="Floudas D."/>
            <person name="Copeland A."/>
            <person name="Barry K.W."/>
            <person name="Cichocki N."/>
            <person name="Veneault-Fourrey C."/>
            <person name="LaButti K."/>
            <person name="Lindquist E.A."/>
            <person name="Lipzen A."/>
            <person name="Lundell T."/>
            <person name="Morin E."/>
            <person name="Murat C."/>
            <person name="Sun H."/>
            <person name="Tunlid A."/>
            <person name="Henrissat B."/>
            <person name="Grigoriev I.V."/>
            <person name="Hibbett D.S."/>
            <person name="Martin F."/>
            <person name="Nordberg H.P."/>
            <person name="Cantor M.N."/>
            <person name="Hua S.X."/>
        </authorList>
    </citation>
    <scope>NUCLEOTIDE SEQUENCE [LARGE SCALE GENOMIC DNA]</scope>
    <source>
        <strain evidence="2 3">MUT 4182</strain>
    </source>
</reference>
<sequence>MAPTQSPERPNLVFLQYKGRNVVTIRPKTHREAIILATRYFRSLEHTPLNRIVLSARLPQYPAQGVVEIHPDSWEVASKDVEVFEVDEADVRDEPTHSGRRVERSESRLVPGSHACPTGWQSRSRALERIEKLRVGGVHKIGPTVHEALRSGQPERSEGSATSGSLDSSDAALTIKGTEMHRQENLERQAKLLDHEEEHAVEITPEAQQLASNAVRNFTVQVADEKIKAKEIEVMKKEREEEYGQSFESASHSRV</sequence>
<evidence type="ECO:0000256" key="1">
    <source>
        <dbReference type="SAM" id="MobiDB-lite"/>
    </source>
</evidence>
<dbReference type="OrthoDB" id="3301180at2759"/>
<feature type="compositionally biased region" description="Basic and acidic residues" evidence="1">
    <location>
        <begin position="92"/>
        <end position="107"/>
    </location>
</feature>
<name>A0A0C3QSW4_9AGAM</name>
<reference evidence="3" key="2">
    <citation type="submission" date="2015-01" db="EMBL/GenBank/DDBJ databases">
        <title>Evolutionary Origins and Diversification of the Mycorrhizal Mutualists.</title>
        <authorList>
            <consortium name="DOE Joint Genome Institute"/>
            <consortium name="Mycorrhizal Genomics Consortium"/>
            <person name="Kohler A."/>
            <person name="Kuo A."/>
            <person name="Nagy L.G."/>
            <person name="Floudas D."/>
            <person name="Copeland A."/>
            <person name="Barry K.W."/>
            <person name="Cichocki N."/>
            <person name="Veneault-Fourrey C."/>
            <person name="LaButti K."/>
            <person name="Lindquist E.A."/>
            <person name="Lipzen A."/>
            <person name="Lundell T."/>
            <person name="Morin E."/>
            <person name="Murat C."/>
            <person name="Riley R."/>
            <person name="Ohm R."/>
            <person name="Sun H."/>
            <person name="Tunlid A."/>
            <person name="Henrissat B."/>
            <person name="Grigoriev I.V."/>
            <person name="Hibbett D.S."/>
            <person name="Martin F."/>
        </authorList>
    </citation>
    <scope>NUCLEOTIDE SEQUENCE [LARGE SCALE GENOMIC DNA]</scope>
    <source>
        <strain evidence="3">MUT 4182</strain>
    </source>
</reference>
<feature type="compositionally biased region" description="Polar residues" evidence="1">
    <location>
        <begin position="159"/>
        <end position="168"/>
    </location>
</feature>
<feature type="compositionally biased region" description="Basic and acidic residues" evidence="1">
    <location>
        <begin position="147"/>
        <end position="158"/>
    </location>
</feature>
<feature type="region of interest" description="Disordered" evidence="1">
    <location>
        <begin position="91"/>
        <end position="117"/>
    </location>
</feature>
<dbReference type="HOGENOM" id="CLU_1090676_0_0_1"/>
<organism evidence="2 3">
    <name type="scientific">Tulasnella calospora MUT 4182</name>
    <dbReference type="NCBI Taxonomy" id="1051891"/>
    <lineage>
        <taxon>Eukaryota</taxon>
        <taxon>Fungi</taxon>
        <taxon>Dikarya</taxon>
        <taxon>Basidiomycota</taxon>
        <taxon>Agaricomycotina</taxon>
        <taxon>Agaricomycetes</taxon>
        <taxon>Cantharellales</taxon>
        <taxon>Tulasnellaceae</taxon>
        <taxon>Tulasnella</taxon>
    </lineage>
</organism>
<evidence type="ECO:0000313" key="3">
    <source>
        <dbReference type="Proteomes" id="UP000054248"/>
    </source>
</evidence>
<accession>A0A0C3QSW4</accession>
<protein>
    <submittedName>
        <fullName evidence="2">Uncharacterized protein</fullName>
    </submittedName>
</protein>